<protein>
    <submittedName>
        <fullName evidence="2">Uncharacterized protein</fullName>
    </submittedName>
</protein>
<organism evidence="2 3">
    <name type="scientific">Streptomyces fodineus</name>
    <dbReference type="NCBI Taxonomy" id="1904616"/>
    <lineage>
        <taxon>Bacteria</taxon>
        <taxon>Bacillati</taxon>
        <taxon>Actinomycetota</taxon>
        <taxon>Actinomycetes</taxon>
        <taxon>Kitasatosporales</taxon>
        <taxon>Streptomycetaceae</taxon>
        <taxon>Streptomyces</taxon>
    </lineage>
</organism>
<reference evidence="3" key="1">
    <citation type="submission" date="2016-09" db="EMBL/GenBank/DDBJ databases">
        <title>Streptomyces puniciscabiei strain:TW1S1 Genome sequencing and assembly.</title>
        <authorList>
            <person name="Kim M.-K."/>
            <person name="Kim S.B."/>
        </authorList>
    </citation>
    <scope>NUCLEOTIDE SEQUENCE [LARGE SCALE GENOMIC DNA]</scope>
    <source>
        <strain evidence="3">TW1S1</strain>
    </source>
</reference>
<dbReference type="RefSeq" id="WP_069782425.1">
    <property type="nucleotide sequence ID" value="NZ_CP017248.1"/>
</dbReference>
<dbReference type="AlphaFoldDB" id="A0A1D7YK45"/>
<sequence length="68" mass="6859">MTPAVRSRGGLGGGGADQASASRSEGGGRDGARRRRVALRLDVQVTGGLRHVPSHGGDIGVVRLPESA</sequence>
<gene>
    <name evidence="2" type="ORF">BFF78_36945</name>
</gene>
<evidence type="ECO:0000313" key="3">
    <source>
        <dbReference type="Proteomes" id="UP000094960"/>
    </source>
</evidence>
<evidence type="ECO:0000256" key="1">
    <source>
        <dbReference type="SAM" id="MobiDB-lite"/>
    </source>
</evidence>
<proteinExistence type="predicted"/>
<dbReference type="EMBL" id="CP017248">
    <property type="protein sequence ID" value="AOR35910.1"/>
    <property type="molecule type" value="Genomic_DNA"/>
</dbReference>
<dbReference type="KEGG" id="spun:BFF78_36945"/>
<name>A0A1D7YK45_9ACTN</name>
<keyword evidence="3" id="KW-1185">Reference proteome</keyword>
<accession>A0A1D7YK45</accession>
<evidence type="ECO:0000313" key="2">
    <source>
        <dbReference type="EMBL" id="AOR35910.1"/>
    </source>
</evidence>
<feature type="region of interest" description="Disordered" evidence="1">
    <location>
        <begin position="1"/>
        <end position="35"/>
    </location>
</feature>
<dbReference type="Proteomes" id="UP000094960">
    <property type="component" value="Chromosome"/>
</dbReference>